<dbReference type="EMBL" id="JABANP010000453">
    <property type="protein sequence ID" value="KAF4682158.1"/>
    <property type="molecule type" value="Genomic_DNA"/>
</dbReference>
<proteinExistence type="predicted"/>
<evidence type="ECO:0000313" key="2">
    <source>
        <dbReference type="Proteomes" id="UP000541610"/>
    </source>
</evidence>
<name>A0A7J6NE47_PEROL</name>
<organism evidence="1 2">
    <name type="scientific">Perkinsus olseni</name>
    <name type="common">Perkinsus atlanticus</name>
    <dbReference type="NCBI Taxonomy" id="32597"/>
    <lineage>
        <taxon>Eukaryota</taxon>
        <taxon>Sar</taxon>
        <taxon>Alveolata</taxon>
        <taxon>Perkinsozoa</taxon>
        <taxon>Perkinsea</taxon>
        <taxon>Perkinsida</taxon>
        <taxon>Perkinsidae</taxon>
        <taxon>Perkinsus</taxon>
    </lineage>
</organism>
<dbReference type="OrthoDB" id="77038at2759"/>
<comment type="caution">
    <text evidence="1">The sequence shown here is derived from an EMBL/GenBank/DDBJ whole genome shotgun (WGS) entry which is preliminary data.</text>
</comment>
<protein>
    <submittedName>
        <fullName evidence="1">Uncharacterized protein</fullName>
    </submittedName>
</protein>
<dbReference type="Proteomes" id="UP000541610">
    <property type="component" value="Unassembled WGS sequence"/>
</dbReference>
<evidence type="ECO:0000313" key="1">
    <source>
        <dbReference type="EMBL" id="KAF4682158.1"/>
    </source>
</evidence>
<gene>
    <name evidence="1" type="ORF">FOZ60_010989</name>
</gene>
<reference evidence="1 2" key="1">
    <citation type="submission" date="2020-04" db="EMBL/GenBank/DDBJ databases">
        <title>Perkinsus olseni comparative genomics.</title>
        <authorList>
            <person name="Bogema D.R."/>
        </authorList>
    </citation>
    <scope>NUCLEOTIDE SEQUENCE [LARGE SCALE GENOMIC DNA]</scope>
    <source>
        <strain evidence="1">00978-12</strain>
    </source>
</reference>
<sequence>MNSSDLRPEENSGRRASKRAACVMPGCDKLARKASSEEAPRYCISHGGGRRCMVTGCRASARSRRGFCYRHRHRGGNSPSVDQQSAVLRRSTPGYSSANTNYTVPLTEPLIKIESLLSRIIEQLVREVVDGSAQDENANGDFLGLRLSLSDRHLHKPGLHAQGNMNAAFILKNHSSLRREIGQLPGGSQACRDLNDLVYLLQISFTGDYGYLLFELVRRRSCGAPWAHSGLAHEVTVLVKRHVYSCGEHGIRFVIAQPIKWGNILRILRQERSGGGANTARTVIVVWSRKSVTLMKKLVRMGANATLHELSLAFLHHMGRHGFFEPTVRYDMPDIGITVREIRALRTMLRCPFPRPEPDGIQGVTVVDSRKSLKDVKQEIVDARPDTIIISDMIIDDSARSDFYRFLEAYAEDRNVRLEKIQVRGSLEEASSEAPEMRLL</sequence>
<dbReference type="AlphaFoldDB" id="A0A7J6NE47"/>
<accession>A0A7J6NE47</accession>